<accession>A0A6B3STX9</accession>
<dbReference type="RefSeq" id="WP_163967856.1">
    <property type="nucleotide sequence ID" value="NZ_JAAIVB010000078.1"/>
</dbReference>
<dbReference type="Proteomes" id="UP000482155">
    <property type="component" value="Unassembled WGS sequence"/>
</dbReference>
<evidence type="ECO:0000313" key="2">
    <source>
        <dbReference type="Proteomes" id="UP000482155"/>
    </source>
</evidence>
<proteinExistence type="predicted"/>
<evidence type="ECO:0000313" key="1">
    <source>
        <dbReference type="EMBL" id="NEX63918.1"/>
    </source>
</evidence>
<dbReference type="AlphaFoldDB" id="A0A6B3STX9"/>
<protein>
    <submittedName>
        <fullName evidence="1">Uncharacterized protein</fullName>
    </submittedName>
</protein>
<reference evidence="1 2" key="1">
    <citation type="submission" date="2020-02" db="EMBL/GenBank/DDBJ databases">
        <authorList>
            <person name="Kim M.K."/>
        </authorList>
    </citation>
    <scope>NUCLEOTIDE SEQUENCE [LARGE SCALE GENOMIC DNA]</scope>
    <source>
        <strain evidence="1 2">17J57-3</strain>
    </source>
</reference>
<keyword evidence="2" id="KW-1185">Reference proteome</keyword>
<gene>
    <name evidence="1" type="ORF">G3574_22790</name>
</gene>
<name>A0A6B3STX9_9BURK</name>
<sequence>MALPGSRSPFAFHIRSTRRALPDCAAPLQRTTLAVRDGAVAVARHAIKDHLPKEMKMSLEEIMKQMDQKSETLQGFRDGELWYRTRSGSEYAVPMTYRGDSAYQAQENLVHLIR</sequence>
<comment type="caution">
    <text evidence="1">The sequence shown here is derived from an EMBL/GenBank/DDBJ whole genome shotgun (WGS) entry which is preliminary data.</text>
</comment>
<organism evidence="1 2">
    <name type="scientific">Noviherbaspirillum galbum</name>
    <dbReference type="NCBI Taxonomy" id="2709383"/>
    <lineage>
        <taxon>Bacteria</taxon>
        <taxon>Pseudomonadati</taxon>
        <taxon>Pseudomonadota</taxon>
        <taxon>Betaproteobacteria</taxon>
        <taxon>Burkholderiales</taxon>
        <taxon>Oxalobacteraceae</taxon>
        <taxon>Noviherbaspirillum</taxon>
    </lineage>
</organism>
<dbReference type="EMBL" id="JAAIVB010000078">
    <property type="protein sequence ID" value="NEX63918.1"/>
    <property type="molecule type" value="Genomic_DNA"/>
</dbReference>